<dbReference type="InterPro" id="IPR000794">
    <property type="entry name" value="Beta-ketoacyl_synthase"/>
</dbReference>
<dbReference type="Gene3D" id="3.40.47.10">
    <property type="match status" value="2"/>
</dbReference>
<keyword evidence="6" id="KW-1185">Reference proteome</keyword>
<evidence type="ECO:0000256" key="1">
    <source>
        <dbReference type="ARBA" id="ARBA00008467"/>
    </source>
</evidence>
<feature type="domain" description="Ketosynthase family 3 (KS3)" evidence="4">
    <location>
        <begin position="2"/>
        <end position="403"/>
    </location>
</feature>
<dbReference type="InterPro" id="IPR018201">
    <property type="entry name" value="Ketoacyl_synth_AS"/>
</dbReference>
<comment type="similarity">
    <text evidence="1 3">Belongs to the thiolase-like superfamily. Beta-ketoacyl-ACP synthases family.</text>
</comment>
<dbReference type="EC" id="2.3.1.179" evidence="5"/>
<dbReference type="InterPro" id="IPR014031">
    <property type="entry name" value="Ketoacyl_synth_C"/>
</dbReference>
<dbReference type="PANTHER" id="PTHR11712">
    <property type="entry name" value="POLYKETIDE SYNTHASE-RELATED"/>
    <property type="match status" value="1"/>
</dbReference>
<evidence type="ECO:0000256" key="3">
    <source>
        <dbReference type="RuleBase" id="RU003694"/>
    </source>
</evidence>
<evidence type="ECO:0000259" key="4">
    <source>
        <dbReference type="PROSITE" id="PS52004"/>
    </source>
</evidence>
<name>A0ABU0ATL6_9BACI</name>
<evidence type="ECO:0000256" key="2">
    <source>
        <dbReference type="ARBA" id="ARBA00022679"/>
    </source>
</evidence>
<proteinExistence type="inferred from homology"/>
<dbReference type="InterPro" id="IPR014030">
    <property type="entry name" value="Ketoacyl_synth_N"/>
</dbReference>
<protein>
    <submittedName>
        <fullName evidence="5">3-oxoacyl-[acyl-carrier-protein] synthase II</fullName>
        <ecNumber evidence="5">2.3.1.179</ecNumber>
    </submittedName>
</protein>
<dbReference type="Pfam" id="PF00109">
    <property type="entry name" value="ketoacyl-synt"/>
    <property type="match status" value="1"/>
</dbReference>
<dbReference type="PROSITE" id="PS00606">
    <property type="entry name" value="KS3_1"/>
    <property type="match status" value="1"/>
</dbReference>
<keyword evidence="2 3" id="KW-0808">Transferase</keyword>
<gene>
    <name evidence="5" type="ORF">J2S17_005732</name>
</gene>
<comment type="caution">
    <text evidence="5">The sequence shown here is derived from an EMBL/GenBank/DDBJ whole genome shotgun (WGS) entry which is preliminary data.</text>
</comment>
<dbReference type="InterPro" id="IPR016039">
    <property type="entry name" value="Thiolase-like"/>
</dbReference>
<keyword evidence="5" id="KW-0012">Acyltransferase</keyword>
<dbReference type="RefSeq" id="WP_307480364.1">
    <property type="nucleotide sequence ID" value="NZ_JAUSUB010000050.1"/>
</dbReference>
<reference evidence="5 6" key="1">
    <citation type="submission" date="2023-07" db="EMBL/GenBank/DDBJ databases">
        <title>Genomic Encyclopedia of Type Strains, Phase IV (KMG-IV): sequencing the most valuable type-strain genomes for metagenomic binning, comparative biology and taxonomic classification.</title>
        <authorList>
            <person name="Goeker M."/>
        </authorList>
    </citation>
    <scope>NUCLEOTIDE SEQUENCE [LARGE SCALE GENOMIC DNA]</scope>
    <source>
        <strain evidence="5 6">DSM 23494</strain>
    </source>
</reference>
<dbReference type="PROSITE" id="PS52004">
    <property type="entry name" value="KS3_2"/>
    <property type="match status" value="1"/>
</dbReference>
<accession>A0ABU0ATL6</accession>
<dbReference type="PANTHER" id="PTHR11712:SF336">
    <property type="entry name" value="3-OXOACYL-[ACYL-CARRIER-PROTEIN] SYNTHASE, MITOCHONDRIAL"/>
    <property type="match status" value="1"/>
</dbReference>
<evidence type="ECO:0000313" key="5">
    <source>
        <dbReference type="EMBL" id="MDQ0273783.1"/>
    </source>
</evidence>
<dbReference type="InterPro" id="IPR020841">
    <property type="entry name" value="PKS_Beta-ketoAc_synthase_dom"/>
</dbReference>
<dbReference type="SUPFAM" id="SSF53901">
    <property type="entry name" value="Thiolase-like"/>
    <property type="match status" value="2"/>
</dbReference>
<evidence type="ECO:0000313" key="6">
    <source>
        <dbReference type="Proteomes" id="UP001238088"/>
    </source>
</evidence>
<dbReference type="Pfam" id="PF02801">
    <property type="entry name" value="Ketoacyl-synt_C"/>
    <property type="match status" value="1"/>
</dbReference>
<dbReference type="CDD" id="cd00834">
    <property type="entry name" value="KAS_I_II"/>
    <property type="match status" value="1"/>
</dbReference>
<dbReference type="GO" id="GO:0004315">
    <property type="term" value="F:3-oxoacyl-[acyl-carrier-protein] synthase activity"/>
    <property type="evidence" value="ECO:0007669"/>
    <property type="project" value="UniProtKB-EC"/>
</dbReference>
<organism evidence="5 6">
    <name type="scientific">Cytobacillus purgationiresistens</name>
    <dbReference type="NCBI Taxonomy" id="863449"/>
    <lineage>
        <taxon>Bacteria</taxon>
        <taxon>Bacillati</taxon>
        <taxon>Bacillota</taxon>
        <taxon>Bacilli</taxon>
        <taxon>Bacillales</taxon>
        <taxon>Bacillaceae</taxon>
        <taxon>Cytobacillus</taxon>
    </lineage>
</organism>
<dbReference type="SMART" id="SM00825">
    <property type="entry name" value="PKS_KS"/>
    <property type="match status" value="1"/>
</dbReference>
<dbReference type="Proteomes" id="UP001238088">
    <property type="component" value="Unassembled WGS sequence"/>
</dbReference>
<dbReference type="EMBL" id="JAUSUB010000050">
    <property type="protein sequence ID" value="MDQ0273783.1"/>
    <property type="molecule type" value="Genomic_DNA"/>
</dbReference>
<sequence length="408" mass="42691">MGKRIVVTGIGVLSPIGIGHKEFWASLVSGEIGTSEITSFDTSIFKVNRGGEIKGFNPEDYIHSIDSKKVGRTTQLAVAAANMAYEDAGLEHSGYEKENIGVCIGTTMGNTGILELATDAYLENKTELISSELIGHFPNSYISGAIGEELNLEGPCITIPTACAAGNYAITYGRDLIEDGDVEVALVGGSDGLSRACYTTFHRLGAIAPEICQPFDKDRKGMMVSEGAAVIVLEERNRAIARGATIYAELLGCGLSCDAHHPTAPHPQGLGAISAIEKTLIDAGIDKGAISYISAHGTGTKANDVIESIAIRAVFGEAADSIPVSSIKSMLGHTMGAASAIEAATCALAIHNNLIPPTMNFNEHDPECIQNVVPNQSISQKVDYTLSNSFAFGGNISTIIMGAVKDAG</sequence>